<dbReference type="SUPFAM" id="SSF51735">
    <property type="entry name" value="NAD(P)-binding Rossmann-fold domains"/>
    <property type="match status" value="2"/>
</dbReference>
<dbReference type="InterPro" id="IPR049552">
    <property type="entry name" value="PKS_DH_N"/>
</dbReference>
<dbReference type="SUPFAM" id="SSF52151">
    <property type="entry name" value="FabD/lysophospholipase-like"/>
    <property type="match status" value="1"/>
</dbReference>
<dbReference type="PANTHER" id="PTHR43775:SF22">
    <property type="entry name" value="SYNTHASE, PUTATIVE (JCVI)-RELATED"/>
    <property type="match status" value="1"/>
</dbReference>
<evidence type="ECO:0000313" key="10">
    <source>
        <dbReference type="EMBL" id="KEY72789.1"/>
    </source>
</evidence>
<dbReference type="HOGENOM" id="CLU_000022_31_0_1"/>
<evidence type="ECO:0000259" key="8">
    <source>
        <dbReference type="PROSITE" id="PS52004"/>
    </source>
</evidence>
<dbReference type="InterPro" id="IPR014043">
    <property type="entry name" value="Acyl_transferase_dom"/>
</dbReference>
<feature type="domain" description="Ketosynthase family 3 (KS3)" evidence="8">
    <location>
        <begin position="1"/>
        <end position="323"/>
    </location>
</feature>
<dbReference type="InterPro" id="IPR020806">
    <property type="entry name" value="PKS_PP-bd"/>
</dbReference>
<dbReference type="Gene3D" id="3.10.129.110">
    <property type="entry name" value="Polyketide synthase dehydratase"/>
    <property type="match status" value="1"/>
</dbReference>
<keyword evidence="11" id="KW-1185">Reference proteome</keyword>
<dbReference type="Pfam" id="PF21089">
    <property type="entry name" value="PKS_DH_N"/>
    <property type="match status" value="1"/>
</dbReference>
<dbReference type="PROSITE" id="PS52004">
    <property type="entry name" value="KS3_2"/>
    <property type="match status" value="1"/>
</dbReference>
<dbReference type="PANTHER" id="PTHR43775">
    <property type="entry name" value="FATTY ACID SYNTHASE"/>
    <property type="match status" value="1"/>
</dbReference>
<dbReference type="SMART" id="SM00829">
    <property type="entry name" value="PKS_ER"/>
    <property type="match status" value="1"/>
</dbReference>
<evidence type="ECO:0000256" key="7">
    <source>
        <dbReference type="SAM" id="MobiDB-lite"/>
    </source>
</evidence>
<dbReference type="InterPro" id="IPR036291">
    <property type="entry name" value="NAD(P)-bd_dom_sf"/>
</dbReference>
<evidence type="ECO:0000256" key="5">
    <source>
        <dbReference type="ARBA" id="ARBA00023268"/>
    </source>
</evidence>
<dbReference type="InterPro" id="IPR057326">
    <property type="entry name" value="KR_dom"/>
</dbReference>
<dbReference type="SUPFAM" id="SSF53901">
    <property type="entry name" value="Thiolase-like"/>
    <property type="match status" value="2"/>
</dbReference>
<dbReference type="InterPro" id="IPR020841">
    <property type="entry name" value="PKS_Beta-ketoAc_synthase_dom"/>
</dbReference>
<feature type="region of interest" description="N-terminal hotdog fold" evidence="6">
    <location>
        <begin position="798"/>
        <end position="929"/>
    </location>
</feature>
<evidence type="ECO:0000256" key="3">
    <source>
        <dbReference type="ARBA" id="ARBA00022679"/>
    </source>
</evidence>
<dbReference type="Gene3D" id="3.40.366.10">
    <property type="entry name" value="Malonyl-Coenzyme A Acyl Carrier Protein, domain 2"/>
    <property type="match status" value="1"/>
</dbReference>
<dbReference type="SUPFAM" id="SSF47336">
    <property type="entry name" value="ACP-like"/>
    <property type="match status" value="1"/>
</dbReference>
<dbReference type="InterPro" id="IPR020843">
    <property type="entry name" value="ER"/>
</dbReference>
<dbReference type="InterPro" id="IPR014031">
    <property type="entry name" value="Ketoacyl_synth_C"/>
</dbReference>
<dbReference type="InterPro" id="IPR016035">
    <property type="entry name" value="Acyl_Trfase/lysoPLipase"/>
</dbReference>
<evidence type="ECO:0000256" key="4">
    <source>
        <dbReference type="ARBA" id="ARBA00023002"/>
    </source>
</evidence>
<keyword evidence="4" id="KW-0560">Oxidoreductase</keyword>
<dbReference type="InterPro" id="IPR009081">
    <property type="entry name" value="PP-bd_ACP"/>
</dbReference>
<dbReference type="InterPro" id="IPR042104">
    <property type="entry name" value="PKS_dehydratase_sf"/>
</dbReference>
<feature type="active site" description="Proton acceptor; for dehydratase activity" evidence="6">
    <location>
        <position position="830"/>
    </location>
</feature>
<accession>A0A084B5G0</accession>
<dbReference type="GO" id="GO:0006633">
    <property type="term" value="P:fatty acid biosynthetic process"/>
    <property type="evidence" value="ECO:0007669"/>
    <property type="project" value="TreeGrafter"/>
</dbReference>
<evidence type="ECO:0000259" key="9">
    <source>
        <dbReference type="PROSITE" id="PS52019"/>
    </source>
</evidence>
<dbReference type="SMART" id="SM00826">
    <property type="entry name" value="PKS_DH"/>
    <property type="match status" value="1"/>
</dbReference>
<dbReference type="InterPro" id="IPR032821">
    <property type="entry name" value="PKS_assoc"/>
</dbReference>
<evidence type="ECO:0000313" key="11">
    <source>
        <dbReference type="Proteomes" id="UP000028045"/>
    </source>
</evidence>
<dbReference type="PROSITE" id="PS52019">
    <property type="entry name" value="PKS_MFAS_DH"/>
    <property type="match status" value="1"/>
</dbReference>
<gene>
    <name evidence="10" type="ORF">S7711_09508</name>
</gene>
<dbReference type="EMBL" id="KL648014">
    <property type="protein sequence ID" value="KEY72789.1"/>
    <property type="molecule type" value="Genomic_DNA"/>
</dbReference>
<dbReference type="Gene3D" id="3.40.50.720">
    <property type="entry name" value="NAD(P)-binding Rossmann-like Domain"/>
    <property type="match status" value="2"/>
</dbReference>
<keyword evidence="1" id="KW-0596">Phosphopantetheine</keyword>
<dbReference type="GO" id="GO:0016491">
    <property type="term" value="F:oxidoreductase activity"/>
    <property type="evidence" value="ECO:0007669"/>
    <property type="project" value="UniProtKB-KW"/>
</dbReference>
<dbReference type="InterPro" id="IPR049551">
    <property type="entry name" value="PKS_DH_C"/>
</dbReference>
<dbReference type="Gene3D" id="3.40.47.10">
    <property type="match status" value="2"/>
</dbReference>
<name>A0A084B5G0_STACB</name>
<dbReference type="Pfam" id="PF14765">
    <property type="entry name" value="PS-DH"/>
    <property type="match status" value="1"/>
</dbReference>
<dbReference type="SMART" id="SM00822">
    <property type="entry name" value="PKS_KR"/>
    <property type="match status" value="1"/>
</dbReference>
<dbReference type="SMART" id="SM00823">
    <property type="entry name" value="PKS_PP"/>
    <property type="match status" value="1"/>
</dbReference>
<dbReference type="InterPro" id="IPR020807">
    <property type="entry name" value="PKS_DH"/>
</dbReference>
<evidence type="ECO:0008006" key="12">
    <source>
        <dbReference type="Google" id="ProtNLM"/>
    </source>
</evidence>
<dbReference type="CDD" id="cd00833">
    <property type="entry name" value="PKS"/>
    <property type="match status" value="1"/>
</dbReference>
<proteinExistence type="predicted"/>
<dbReference type="Pfam" id="PF00698">
    <property type="entry name" value="Acyl_transf_1"/>
    <property type="match status" value="1"/>
</dbReference>
<dbReference type="InterPro" id="IPR016036">
    <property type="entry name" value="Malonyl_transacylase_ACP-bd"/>
</dbReference>
<feature type="region of interest" description="C-terminal hotdog fold" evidence="6">
    <location>
        <begin position="944"/>
        <end position="1099"/>
    </location>
</feature>
<dbReference type="InterPro" id="IPR014030">
    <property type="entry name" value="Ketoacyl_synth_N"/>
</dbReference>
<dbReference type="Proteomes" id="UP000028045">
    <property type="component" value="Unassembled WGS sequence"/>
</dbReference>
<evidence type="ECO:0000256" key="6">
    <source>
        <dbReference type="PROSITE-ProRule" id="PRU01363"/>
    </source>
</evidence>
<dbReference type="GO" id="GO:0004312">
    <property type="term" value="F:fatty acid synthase activity"/>
    <property type="evidence" value="ECO:0007669"/>
    <property type="project" value="TreeGrafter"/>
</dbReference>
<keyword evidence="5" id="KW-0511">Multifunctional enzyme</keyword>
<dbReference type="SUPFAM" id="SSF50129">
    <property type="entry name" value="GroES-like"/>
    <property type="match status" value="1"/>
</dbReference>
<organism evidence="10 11">
    <name type="scientific">Stachybotrys chartarum (strain CBS 109288 / IBT 7711)</name>
    <name type="common">Toxic black mold</name>
    <name type="synonym">Stilbospora chartarum</name>
    <dbReference type="NCBI Taxonomy" id="1280523"/>
    <lineage>
        <taxon>Eukaryota</taxon>
        <taxon>Fungi</taxon>
        <taxon>Dikarya</taxon>
        <taxon>Ascomycota</taxon>
        <taxon>Pezizomycotina</taxon>
        <taxon>Sordariomycetes</taxon>
        <taxon>Hypocreomycetidae</taxon>
        <taxon>Hypocreales</taxon>
        <taxon>Stachybotryaceae</taxon>
        <taxon>Stachybotrys</taxon>
    </lineage>
</organism>
<evidence type="ECO:0000256" key="2">
    <source>
        <dbReference type="ARBA" id="ARBA00022553"/>
    </source>
</evidence>
<dbReference type="GO" id="GO:0044550">
    <property type="term" value="P:secondary metabolite biosynthetic process"/>
    <property type="evidence" value="ECO:0007669"/>
    <property type="project" value="UniProtKB-ARBA"/>
</dbReference>
<keyword evidence="3" id="KW-0808">Transferase</keyword>
<feature type="domain" description="PKS/mFAS DH" evidence="9">
    <location>
        <begin position="798"/>
        <end position="1099"/>
    </location>
</feature>
<dbReference type="InterPro" id="IPR036736">
    <property type="entry name" value="ACP-like_sf"/>
</dbReference>
<keyword evidence="2" id="KW-0597">Phosphoprotein</keyword>
<dbReference type="SMART" id="SM00825">
    <property type="entry name" value="PKS_KS"/>
    <property type="match status" value="1"/>
</dbReference>
<evidence type="ECO:0000256" key="1">
    <source>
        <dbReference type="ARBA" id="ARBA00022450"/>
    </source>
</evidence>
<feature type="active site" description="Proton donor; for dehydratase activity" evidence="6">
    <location>
        <position position="1012"/>
    </location>
</feature>
<reference evidence="10 11" key="1">
    <citation type="journal article" date="2014" name="BMC Genomics">
        <title>Comparative genome sequencing reveals chemotype-specific gene clusters in the toxigenic black mold Stachybotrys.</title>
        <authorList>
            <person name="Semeiks J."/>
            <person name="Borek D."/>
            <person name="Otwinowski Z."/>
            <person name="Grishin N.V."/>
        </authorList>
    </citation>
    <scope>NUCLEOTIDE SEQUENCE [LARGE SCALE GENOMIC DNA]</scope>
    <source>
        <strain evidence="11">CBS 109288 / IBT 7711</strain>
    </source>
</reference>
<dbReference type="InterPro" id="IPR001227">
    <property type="entry name" value="Ac_transferase_dom_sf"/>
</dbReference>
<dbReference type="Pfam" id="PF16197">
    <property type="entry name" value="KAsynt_C_assoc"/>
    <property type="match status" value="1"/>
</dbReference>
<dbReference type="Pfam" id="PF23297">
    <property type="entry name" value="ACP_SdgA_C"/>
    <property type="match status" value="1"/>
</dbReference>
<dbReference type="SMART" id="SM00827">
    <property type="entry name" value="PKS_AT"/>
    <property type="match status" value="1"/>
</dbReference>
<dbReference type="Pfam" id="PF02801">
    <property type="entry name" value="Ketoacyl-synt_C"/>
    <property type="match status" value="1"/>
</dbReference>
<dbReference type="InterPro" id="IPR050091">
    <property type="entry name" value="PKS_NRPS_Biosynth_Enz"/>
</dbReference>
<feature type="region of interest" description="Disordered" evidence="7">
    <location>
        <begin position="26"/>
        <end position="46"/>
    </location>
</feature>
<dbReference type="Pfam" id="PF08659">
    <property type="entry name" value="KR"/>
    <property type="match status" value="1"/>
</dbReference>
<dbReference type="SUPFAM" id="SSF55048">
    <property type="entry name" value="Probable ACP-binding domain of malonyl-CoA ACP transacylase"/>
    <property type="match status" value="1"/>
</dbReference>
<dbReference type="InterPro" id="IPR011032">
    <property type="entry name" value="GroES-like_sf"/>
</dbReference>
<dbReference type="OrthoDB" id="329835at2759"/>
<dbReference type="Gene3D" id="1.10.1200.10">
    <property type="entry name" value="ACP-like"/>
    <property type="match status" value="1"/>
</dbReference>
<dbReference type="InterPro" id="IPR049900">
    <property type="entry name" value="PKS_mFAS_DH"/>
</dbReference>
<sequence>MRVIQDETVSSLAVWSAVPDDRYNEEAFYHPDPDNPNGTTHHRGGHFVDAPLKNLDNAFFRLSPHQAAAMDPQQRFLLEVTYEALESAGIPREEYQGSDAGVFAASFIKDFDRNAYKDPAGQSAQTLLGSEDALVANRISYCFDLHDRAVRHRDPIRGVIRNTAANQDGYTAEGITYPNGKAQQALIRSCYAKIRLRPEDVAYVEAHGTGTIAGDYQELSAISSVFATPIRSSPLYVGSIKGNIGHTENTSGLAGLLKSMLMLEHSAIPPVVGHCTPKPGLVLDSIFIPTTLTSWPHKEGVIPRISINSFGFGGANAHAIIEGAPRPDESQHCANASPRLFHLSANCKESLLSMVSGYHGWLENNPEASLVDPSYTLCERRTAFPWRFARVAESHASLSRQLQEGLDGTHITPSNTNVAFVFTGQGAQWLGMGRELLIEKTPSSTFRDSIRISQTVLHELGATWDLQAELLGDDASLLNTAELAQPITTALQRPDVVLGHSSGEITAAYAAGFISQRAALTIAFHRGFMAAASRSKGLRPGSMLSVGLSEQDAAPYLGGLKQGIATIACVNSPRNVTVSGDAIAIDEVSARLSAEENKILHRRLVVDAAYHSHHMEAVADEYRSRLAGLEEAGMYSGSALFISSVTGTFKSTGFGPRYWVENLVSPVRFYGALKTLGQDFNSHLRNRHVFLLEVGPHSALAGPIRQSLADFNESRFEFFYGSVLQRKMDAVESTLCLAARLFEKGVTFSPAAVSSLTPGYHLAKTSTGLPASKWDHSSEHWHESQFTRQHRFRCHPYHDLLGARVVGSTTNEPQWRHMVCLNTLRWLAHHVIDGLMVFPGSGYICMTAEAILQLDADRHSSPSIDHIVFTDISFLRALVVPQSDRVELRLTLHNQATAQFQFKFSISSLSDNGWHENCNGLVQGLPGDQALRGLACPASRQVIDGSSVAVTDFYHELAASGNVYGPTFAAVQSFTYAEDETMAQASVKVPNVASLMPAHYQMPHLVHPTTLDAVLHTSLPLVRKRIGAGSIMPIHIDELFISRSKDVMHEPGSELEVTTRILSSHFRTAYTEASVASNSVPILSIFGAEVQRVSGNSEDHGLDTGATDSHSCYEVEWQPDLDHLRAEDMGQNPTLRELLGHISYKRPGLTIAAIESQDEPSLPLEEQAKNHTDAVESSLRADAYDVVLITSPGTMGYATSLLKRNGVLLAALPCQDSIGDMSSGASLKQQISVRDALLERFIVMMRPTGSAVESFSGGIQVLRHSAQTSSWATALIASLPSHGLQVCEFPKSPDEAAVMNSSRADTYTLVLEDQRQSVLSDPACFDAAMTLLRQSAKIVWVAPETELGVHQITGVVRSAHAEHDSLCVTTIHVASDTCLEPRFRQLVAFCIENAGAAQREREYLMLANGTIKVPRVRLHEESTRAINSLYSQTSETIHRPITDVSRPVKVFASSVRKPHDPCFVEMEETKNLPIASDDIQIQVQAMALSQTYRTSSFGEFTGVVVWTGTSVKAFVPGDRVLALGSYNAKLPTPALLLDAMAATYSVRELIRASKGDTVLVHGAATGTGRAAIALAQAAGARVLVTAADDKEAQRFYDQQGIGLDDVLWMQPSSTRLYLNHVLSGGLDSIIQATEDAVPAKILGHLKPFGCVAVLCPATRSKTTVTVPDRLPPNATLHHCDIEALLEARAGLIADLLPLAAAALSDTSLDGLDICVRDVAKTDEVLQLLDSGKYAKAVVQVTDSSAASAKVVKSSSLSNKEASYVVSGGLGDLGGRFLRILAQRGAKSLITFSRRDADPDEYAHLQSTLEAIQPGCRLHCIKCDVTSQNAVDEAGRLITFIGLPPVHGVIQSAAVISDHTLETMTYDDFVPVAKAKIDGTLSLYHAFGSSNLDFFIMLSSIAGVVGSSGRANYNAGNVVQDLIAQHERGGRCHFMSLDIGWVEDSHLTVDSETRENAVHRAGMKPIGPESLSRFFDYSLAASESDNYMSQAVIGIDPARLVKSVAQNGTIRSPMCCHVLPSPGNDEPLPAPAAQSFAQVAVNGDHDSIVDFIASSMSKRLPQLISIDPATIDRGRTSLLSQGLDSLVAIELRNWIARDFEAPLQSSEILIDQPAYALAEKVASRSRLVKQ</sequence>
<dbReference type="GO" id="GO:0031177">
    <property type="term" value="F:phosphopantetheine binding"/>
    <property type="evidence" value="ECO:0007669"/>
    <property type="project" value="InterPro"/>
</dbReference>
<dbReference type="Pfam" id="PF00109">
    <property type="entry name" value="ketoacyl-synt"/>
    <property type="match status" value="1"/>
</dbReference>
<dbReference type="InterPro" id="IPR013968">
    <property type="entry name" value="PKS_KR"/>
</dbReference>
<dbReference type="InterPro" id="IPR016039">
    <property type="entry name" value="Thiolase-like"/>
</dbReference>
<protein>
    <recommendedName>
        <fullName evidence="12">Carrier domain-containing protein</fullName>
    </recommendedName>
</protein>